<evidence type="ECO:0000313" key="2">
    <source>
        <dbReference type="EMBL" id="SHI89219.1"/>
    </source>
</evidence>
<proteinExistence type="predicted"/>
<protein>
    <submittedName>
        <fullName evidence="2">Sporulation related domain-containing protein</fullName>
    </submittedName>
</protein>
<dbReference type="Gene3D" id="3.30.70.1070">
    <property type="entry name" value="Sporulation related repeat"/>
    <property type="match status" value="1"/>
</dbReference>
<dbReference type="SUPFAM" id="SSF110997">
    <property type="entry name" value="Sporulation related repeat"/>
    <property type="match status" value="1"/>
</dbReference>
<evidence type="ECO:0000259" key="1">
    <source>
        <dbReference type="PROSITE" id="PS51724"/>
    </source>
</evidence>
<dbReference type="InterPro" id="IPR036680">
    <property type="entry name" value="SPOR-like_sf"/>
</dbReference>
<dbReference type="STRING" id="683124.SAMN05444337_1044"/>
<dbReference type="Pfam" id="PF18175">
    <property type="entry name" value="HU-CCDC81_bac_2"/>
    <property type="match status" value="1"/>
</dbReference>
<dbReference type="AlphaFoldDB" id="A0A1M6EV09"/>
<keyword evidence="3" id="KW-1185">Reference proteome</keyword>
<dbReference type="InterPro" id="IPR041268">
    <property type="entry name" value="HU-CCDC81_bac_2"/>
</dbReference>
<organism evidence="2 3">
    <name type="scientific">Flavobacterium haoranii</name>
    <dbReference type="NCBI Taxonomy" id="683124"/>
    <lineage>
        <taxon>Bacteria</taxon>
        <taxon>Pseudomonadati</taxon>
        <taxon>Bacteroidota</taxon>
        <taxon>Flavobacteriia</taxon>
        <taxon>Flavobacteriales</taxon>
        <taxon>Flavobacteriaceae</taxon>
        <taxon>Flavobacterium</taxon>
    </lineage>
</organism>
<evidence type="ECO:0000313" key="3">
    <source>
        <dbReference type="Proteomes" id="UP000184232"/>
    </source>
</evidence>
<dbReference type="InterPro" id="IPR040495">
    <property type="entry name" value="HU-CCDC81_bac_1"/>
</dbReference>
<dbReference type="RefSeq" id="WP_072782455.1">
    <property type="nucleotide sequence ID" value="NZ_CP045292.1"/>
</dbReference>
<accession>A0A1M6EV09</accession>
<reference evidence="2 3" key="1">
    <citation type="submission" date="2016-11" db="EMBL/GenBank/DDBJ databases">
        <authorList>
            <person name="Jaros S."/>
            <person name="Januszkiewicz K."/>
            <person name="Wedrychowicz H."/>
        </authorList>
    </citation>
    <scope>NUCLEOTIDE SEQUENCE [LARGE SCALE GENOMIC DNA]</scope>
    <source>
        <strain evidence="2 3">DSM 22807</strain>
    </source>
</reference>
<dbReference type="EMBL" id="FQZH01000001">
    <property type="protein sequence ID" value="SHI89219.1"/>
    <property type="molecule type" value="Genomic_DNA"/>
</dbReference>
<gene>
    <name evidence="2" type="ORF">SAMN05444337_1044</name>
</gene>
<dbReference type="Pfam" id="PF05036">
    <property type="entry name" value="SPOR"/>
    <property type="match status" value="1"/>
</dbReference>
<name>A0A1M6EV09_9FLAO</name>
<dbReference type="PROSITE" id="PS51724">
    <property type="entry name" value="SPOR"/>
    <property type="match status" value="1"/>
</dbReference>
<dbReference type="Pfam" id="PF18174">
    <property type="entry name" value="HU-CCDC81_bac_1"/>
    <property type="match status" value="1"/>
</dbReference>
<dbReference type="Proteomes" id="UP000184232">
    <property type="component" value="Unassembled WGS sequence"/>
</dbReference>
<dbReference type="OrthoDB" id="653949at2"/>
<sequence>MMLEKYISDLLYRYQCVTVPGFGAFITENVSAQINGSAATFLPPRKVITFNANIKNNDGLLANHVASNENVSFEVALNKIQVEVTNWIAELNQRNTITLKNIGAIATIGDEKTWVFEPSNTTNFLVSSFGLNQLVSPEIKREVIVFEPKLTEVVIENEPISIAPIPEIKRDYSYLKYAASFALFVTVGLFSYKFYNDDQVAKQTLLVQKNVQNKVHEQIQQATFFIETPNVAVELPITEEKLPYHLIAGAFRSDENADKAVNLLVAQGYKSEKLPINKYGLIPVTYGSFKSLEEAQVEKQKIRQETNTDAWLLIE</sequence>
<dbReference type="GO" id="GO:0042834">
    <property type="term" value="F:peptidoglycan binding"/>
    <property type="evidence" value="ECO:0007669"/>
    <property type="project" value="InterPro"/>
</dbReference>
<feature type="domain" description="SPOR" evidence="1">
    <location>
        <begin position="238"/>
        <end position="315"/>
    </location>
</feature>
<dbReference type="InterPro" id="IPR007730">
    <property type="entry name" value="SPOR-like_dom"/>
</dbReference>